<protein>
    <recommendedName>
        <fullName evidence="2">Stress response regulator gls24 homolog</fullName>
    </recommendedName>
</protein>
<dbReference type="AlphaFoldDB" id="A0A2A5RYX1"/>
<comment type="similarity">
    <text evidence="1">Belongs to the asp23 family.</text>
</comment>
<dbReference type="EMBL" id="JXJX01000008">
    <property type="protein sequence ID" value="PCS06413.1"/>
    <property type="molecule type" value="Genomic_DNA"/>
</dbReference>
<accession>A0A2A5RYX1</accession>
<organism evidence="4 5">
    <name type="scientific">Pseudolactococcus plantarum</name>
    <dbReference type="NCBI Taxonomy" id="1365"/>
    <lineage>
        <taxon>Bacteria</taxon>
        <taxon>Bacillati</taxon>
        <taxon>Bacillota</taxon>
        <taxon>Bacilli</taxon>
        <taxon>Lactobacillales</taxon>
        <taxon>Streptococcaceae</taxon>
        <taxon>Pseudolactococcus</taxon>
    </lineage>
</organism>
<dbReference type="InterPro" id="IPR005531">
    <property type="entry name" value="Asp23"/>
</dbReference>
<evidence type="ECO:0000256" key="2">
    <source>
        <dbReference type="ARBA" id="ARBA00039575"/>
    </source>
</evidence>
<feature type="compositionally biased region" description="Basic and acidic residues" evidence="3">
    <location>
        <begin position="169"/>
        <end position="179"/>
    </location>
</feature>
<evidence type="ECO:0000313" key="4">
    <source>
        <dbReference type="EMBL" id="PCS06413.1"/>
    </source>
</evidence>
<evidence type="ECO:0000313" key="5">
    <source>
        <dbReference type="Proteomes" id="UP000242246"/>
    </source>
</evidence>
<gene>
    <name evidence="4" type="ORF">RU87_GL001622</name>
</gene>
<dbReference type="RefSeq" id="WP_068163142.1">
    <property type="nucleotide sequence ID" value="NZ_JXJX01000008.1"/>
</dbReference>
<evidence type="ECO:0000256" key="3">
    <source>
        <dbReference type="SAM" id="MobiDB-lite"/>
    </source>
</evidence>
<feature type="region of interest" description="Disordered" evidence="3">
    <location>
        <begin position="153"/>
        <end position="179"/>
    </location>
</feature>
<name>A0A2A5RYX1_9LACT</name>
<keyword evidence="5" id="KW-1185">Reference proteome</keyword>
<reference evidence="4 5" key="1">
    <citation type="submission" date="2014-12" db="EMBL/GenBank/DDBJ databases">
        <title>Draft genome sequences of 10 type strains of Lactococcus.</title>
        <authorList>
            <person name="Sun Z."/>
            <person name="Zhong Z."/>
            <person name="Liu W."/>
            <person name="Zhang W."/>
            <person name="Zhang H."/>
        </authorList>
    </citation>
    <scope>NUCLEOTIDE SEQUENCE [LARGE SCALE GENOMIC DNA]</scope>
    <source>
        <strain evidence="4 5">DSM 20686</strain>
    </source>
</reference>
<dbReference type="STRING" id="1348632.GCA_001591745_01248"/>
<dbReference type="PANTHER" id="PTHR34297:SF3">
    <property type="entry name" value="ALKALINE SHOCK PROTEIN 23"/>
    <property type="match status" value="1"/>
</dbReference>
<comment type="caution">
    <text evidence="4">The sequence shown here is derived from an EMBL/GenBank/DDBJ whole genome shotgun (WGS) entry which is preliminary data.</text>
</comment>
<proteinExistence type="inferred from homology"/>
<dbReference type="Proteomes" id="UP000242246">
    <property type="component" value="Unassembled WGS sequence"/>
</dbReference>
<evidence type="ECO:0000256" key="1">
    <source>
        <dbReference type="ARBA" id="ARBA00005721"/>
    </source>
</evidence>
<feature type="compositionally biased region" description="Low complexity" evidence="3">
    <location>
        <begin position="153"/>
        <end position="165"/>
    </location>
</feature>
<dbReference type="OrthoDB" id="9808942at2"/>
<sequence>METKTINSNQINKTENAITGELTYKDKVIQKIIGYTLEDIDGLLTVDGGFFSNIAEKIVNNDNQTAGVGVEVGKEQVAVDLDIVAEYGKDISKIYDEIKDAISASVKEMTHLDVIEVNVTVVDIKTAEQYEQDSISLQDRVVEGTNVAADKISESASKASSSFKSTAKKISEENESRVN</sequence>
<dbReference type="Pfam" id="PF03780">
    <property type="entry name" value="Asp23"/>
    <property type="match status" value="1"/>
</dbReference>
<dbReference type="PANTHER" id="PTHR34297">
    <property type="entry name" value="HYPOTHETICAL CYTOSOLIC PROTEIN-RELATED"/>
    <property type="match status" value="1"/>
</dbReference>